<accession>A0A142JIR2</accession>
<evidence type="ECO:0000256" key="2">
    <source>
        <dbReference type="SAM" id="SignalP"/>
    </source>
</evidence>
<organism evidence="3 4">
    <name type="scientific">Cupriavidus nantongensis</name>
    <dbReference type="NCBI Taxonomy" id="1796606"/>
    <lineage>
        <taxon>Bacteria</taxon>
        <taxon>Pseudomonadati</taxon>
        <taxon>Pseudomonadota</taxon>
        <taxon>Betaproteobacteria</taxon>
        <taxon>Burkholderiales</taxon>
        <taxon>Burkholderiaceae</taxon>
        <taxon>Cupriavidus</taxon>
    </lineage>
</organism>
<protein>
    <submittedName>
        <fullName evidence="3">Uncharacterized protein</fullName>
    </submittedName>
</protein>
<gene>
    <name evidence="3" type="ORF">A2G96_09605</name>
</gene>
<dbReference type="PROSITE" id="PS51257">
    <property type="entry name" value="PROKAR_LIPOPROTEIN"/>
    <property type="match status" value="1"/>
</dbReference>
<feature type="signal peptide" evidence="2">
    <location>
        <begin position="1"/>
        <end position="19"/>
    </location>
</feature>
<evidence type="ECO:0000313" key="3">
    <source>
        <dbReference type="EMBL" id="AMR77974.1"/>
    </source>
</evidence>
<feature type="chain" id="PRO_5007497972" evidence="2">
    <location>
        <begin position="20"/>
        <end position="96"/>
    </location>
</feature>
<dbReference type="Proteomes" id="UP000075238">
    <property type="component" value="Chromosome 1"/>
</dbReference>
<dbReference type="EMBL" id="CP014844">
    <property type="protein sequence ID" value="AMR77974.1"/>
    <property type="molecule type" value="Genomic_DNA"/>
</dbReference>
<dbReference type="STRING" id="1796606.A2G96_09605"/>
<evidence type="ECO:0000313" key="4">
    <source>
        <dbReference type="Proteomes" id="UP000075238"/>
    </source>
</evidence>
<sequence length="96" mass="10229">MKFISILVLALTLAACGNAPSSLNGNYRANDGKSFLVFSSDGKVRTKTLLGKEVETTYTIADKKVSFQFPNGLPASYSINDDGSLSAPWSSGYKKG</sequence>
<evidence type="ECO:0000256" key="1">
    <source>
        <dbReference type="SAM" id="MobiDB-lite"/>
    </source>
</evidence>
<proteinExistence type="predicted"/>
<reference evidence="3 4" key="1">
    <citation type="submission" date="2016-03" db="EMBL/GenBank/DDBJ databases">
        <title>Complete genome sequence of a novel chlorpyrifos degrading bacterium, Cupriavidus nantongensis sp. X1.</title>
        <authorList>
            <person name="Fang L."/>
        </authorList>
    </citation>
    <scope>NUCLEOTIDE SEQUENCE [LARGE SCALE GENOMIC DNA]</scope>
    <source>
        <strain evidence="3 4">X1</strain>
    </source>
</reference>
<feature type="compositionally biased region" description="Polar residues" evidence="1">
    <location>
        <begin position="77"/>
        <end position="89"/>
    </location>
</feature>
<keyword evidence="2" id="KW-0732">Signal</keyword>
<dbReference type="RefSeq" id="WP_062798708.1">
    <property type="nucleotide sequence ID" value="NZ_CP014844.1"/>
</dbReference>
<dbReference type="KEGG" id="cnan:A2G96_09605"/>
<feature type="region of interest" description="Disordered" evidence="1">
    <location>
        <begin position="76"/>
        <end position="96"/>
    </location>
</feature>
<dbReference type="AlphaFoldDB" id="A0A142JIR2"/>
<keyword evidence="4" id="KW-1185">Reference proteome</keyword>
<name>A0A142JIR2_9BURK</name>